<protein>
    <submittedName>
        <fullName evidence="2">Uncharacterized protein</fullName>
    </submittedName>
</protein>
<evidence type="ECO:0000256" key="1">
    <source>
        <dbReference type="SAM" id="Phobius"/>
    </source>
</evidence>
<dbReference type="Proteomes" id="UP000276133">
    <property type="component" value="Unassembled WGS sequence"/>
</dbReference>
<evidence type="ECO:0000313" key="3">
    <source>
        <dbReference type="Proteomes" id="UP000276133"/>
    </source>
</evidence>
<keyword evidence="1" id="KW-0472">Membrane</keyword>
<proteinExistence type="predicted"/>
<organism evidence="2 3">
    <name type="scientific">Brachionus plicatilis</name>
    <name type="common">Marine rotifer</name>
    <name type="synonym">Brachionus muelleri</name>
    <dbReference type="NCBI Taxonomy" id="10195"/>
    <lineage>
        <taxon>Eukaryota</taxon>
        <taxon>Metazoa</taxon>
        <taxon>Spiralia</taxon>
        <taxon>Gnathifera</taxon>
        <taxon>Rotifera</taxon>
        <taxon>Eurotatoria</taxon>
        <taxon>Monogononta</taxon>
        <taxon>Pseudotrocha</taxon>
        <taxon>Ploima</taxon>
        <taxon>Brachionidae</taxon>
        <taxon>Brachionus</taxon>
    </lineage>
</organism>
<comment type="caution">
    <text evidence="2">The sequence shown here is derived from an EMBL/GenBank/DDBJ whole genome shotgun (WGS) entry which is preliminary data.</text>
</comment>
<sequence length="141" mass="16383">MIDEEHVTVDLKSIPMSILDSDLALIQMVSKRISWFIISQIMIFVKFVAKFVLISQLHAANYYKGQNFCIKVLLVLNFSQLILLGVVYLYSLILRTKVQQGSRMQESMRTLKLIRMIVEISSYSLTKIALNLYLDHSLYFK</sequence>
<reference evidence="2 3" key="1">
    <citation type="journal article" date="2018" name="Sci. Rep.">
        <title>Genomic signatures of local adaptation to the degree of environmental predictability in rotifers.</title>
        <authorList>
            <person name="Franch-Gras L."/>
            <person name="Hahn C."/>
            <person name="Garcia-Roger E.M."/>
            <person name="Carmona M.J."/>
            <person name="Serra M."/>
            <person name="Gomez A."/>
        </authorList>
    </citation>
    <scope>NUCLEOTIDE SEQUENCE [LARGE SCALE GENOMIC DNA]</scope>
    <source>
        <strain evidence="2">HYR1</strain>
    </source>
</reference>
<dbReference type="EMBL" id="REGN01000559">
    <property type="protein sequence ID" value="RNA41098.1"/>
    <property type="molecule type" value="Genomic_DNA"/>
</dbReference>
<feature type="transmembrane region" description="Helical" evidence="1">
    <location>
        <begin position="73"/>
        <end position="93"/>
    </location>
</feature>
<keyword evidence="1" id="KW-1133">Transmembrane helix</keyword>
<evidence type="ECO:0000313" key="2">
    <source>
        <dbReference type="EMBL" id="RNA41098.1"/>
    </source>
</evidence>
<accession>A0A3M7SZU2</accession>
<dbReference type="AlphaFoldDB" id="A0A3M7SZU2"/>
<keyword evidence="1" id="KW-0812">Transmembrane</keyword>
<keyword evidence="3" id="KW-1185">Reference proteome</keyword>
<feature type="transmembrane region" description="Helical" evidence="1">
    <location>
        <begin position="33"/>
        <end position="53"/>
    </location>
</feature>
<name>A0A3M7SZU2_BRAPC</name>
<gene>
    <name evidence="2" type="ORF">BpHYR1_006555</name>
</gene>